<gene>
    <name evidence="1" type="ORF">PF011_g28446</name>
</gene>
<evidence type="ECO:0000313" key="2">
    <source>
        <dbReference type="Proteomes" id="UP000460718"/>
    </source>
</evidence>
<protein>
    <recommendedName>
        <fullName evidence="3">RNase H type-1 domain-containing protein</fullName>
    </recommendedName>
</protein>
<dbReference type="Proteomes" id="UP000460718">
    <property type="component" value="Unassembled WGS sequence"/>
</dbReference>
<accession>A0A6A3H6E2</accession>
<organism evidence="1 2">
    <name type="scientific">Phytophthora fragariae</name>
    <dbReference type="NCBI Taxonomy" id="53985"/>
    <lineage>
        <taxon>Eukaryota</taxon>
        <taxon>Sar</taxon>
        <taxon>Stramenopiles</taxon>
        <taxon>Oomycota</taxon>
        <taxon>Peronosporomycetes</taxon>
        <taxon>Peronosporales</taxon>
        <taxon>Peronosporaceae</taxon>
        <taxon>Phytophthora</taxon>
    </lineage>
</organism>
<dbReference type="AlphaFoldDB" id="A0A6A3H6E2"/>
<proteinExistence type="predicted"/>
<reference evidence="1 2" key="1">
    <citation type="submission" date="2018-09" db="EMBL/GenBank/DDBJ databases">
        <title>Genomic investigation of the strawberry pathogen Phytophthora fragariae indicates pathogenicity is determined by transcriptional variation in three key races.</title>
        <authorList>
            <person name="Adams T.M."/>
            <person name="Armitage A.D."/>
            <person name="Sobczyk M.K."/>
            <person name="Bates H.J."/>
            <person name="Dunwell J.M."/>
            <person name="Nellist C.F."/>
            <person name="Harrison R.J."/>
        </authorList>
    </citation>
    <scope>NUCLEOTIDE SEQUENCE [LARGE SCALE GENOMIC DNA]</scope>
    <source>
        <strain evidence="1 2">SCRP245</strain>
    </source>
</reference>
<sequence length="158" mass="17591">MLGELPAPHAELFMDASNIGLAILDPSSNSFIQAKFDEQELERIGQVVVGNDDFTINVREHLCIALALWSWGSKWNQQANGKQVHVKCWSDNVSAVSWSNKLNSSNVLSQEINRAIGLAEAYFNLRVSADHLPGSTNIMADAASRAWTEPYLTRWTNF</sequence>
<dbReference type="EMBL" id="QXFW01004598">
    <property type="protein sequence ID" value="KAE8965051.1"/>
    <property type="molecule type" value="Genomic_DNA"/>
</dbReference>
<comment type="caution">
    <text evidence="1">The sequence shown here is derived from an EMBL/GenBank/DDBJ whole genome shotgun (WGS) entry which is preliminary data.</text>
</comment>
<evidence type="ECO:0008006" key="3">
    <source>
        <dbReference type="Google" id="ProtNLM"/>
    </source>
</evidence>
<evidence type="ECO:0000313" key="1">
    <source>
        <dbReference type="EMBL" id="KAE8965051.1"/>
    </source>
</evidence>
<name>A0A6A3H6E2_9STRA</name>